<dbReference type="GO" id="GO:0005737">
    <property type="term" value="C:cytoplasm"/>
    <property type="evidence" value="ECO:0007669"/>
    <property type="project" value="UniProtKB-SubCell"/>
</dbReference>
<dbReference type="EMBL" id="VZRH01002394">
    <property type="protein sequence ID" value="NWT95067.1"/>
    <property type="molecule type" value="Genomic_DNA"/>
</dbReference>
<evidence type="ECO:0000259" key="18">
    <source>
        <dbReference type="Pfam" id="PF25894"/>
    </source>
</evidence>
<keyword evidence="5" id="KW-0158">Chromosome</keyword>
<dbReference type="GO" id="GO:2000042">
    <property type="term" value="P:negative regulation of double-strand break repair via homologous recombination"/>
    <property type="evidence" value="ECO:0007669"/>
    <property type="project" value="UniProtKB-ARBA"/>
</dbReference>
<feature type="compositionally biased region" description="Basic and acidic residues" evidence="17">
    <location>
        <begin position="353"/>
        <end position="364"/>
    </location>
</feature>
<evidence type="ECO:0000256" key="1">
    <source>
        <dbReference type="ARBA" id="ARBA00004123"/>
    </source>
</evidence>
<dbReference type="GO" id="GO:0006269">
    <property type="term" value="P:DNA replication, synthesis of primer"/>
    <property type="evidence" value="ECO:0007669"/>
    <property type="project" value="UniProtKB-ARBA"/>
</dbReference>
<feature type="non-terminal residue" evidence="19">
    <location>
        <position position="1"/>
    </location>
</feature>
<evidence type="ECO:0000256" key="12">
    <source>
        <dbReference type="ARBA" id="ARBA00023242"/>
    </source>
</evidence>
<comment type="catalytic activity">
    <reaction evidence="13">
        <text>ATP + H2O = ADP + phosphate + H(+)</text>
        <dbReference type="Rhea" id="RHEA:13065"/>
        <dbReference type="ChEBI" id="CHEBI:15377"/>
        <dbReference type="ChEBI" id="CHEBI:15378"/>
        <dbReference type="ChEBI" id="CHEBI:30616"/>
        <dbReference type="ChEBI" id="CHEBI:43474"/>
        <dbReference type="ChEBI" id="CHEBI:456216"/>
        <dbReference type="EC" id="3.6.4.12"/>
    </reaction>
</comment>
<comment type="subcellular location">
    <subcellularLocation>
        <location evidence="2">Chromosome</location>
    </subcellularLocation>
    <subcellularLocation>
        <location evidence="3">Cytoplasm</location>
    </subcellularLocation>
    <subcellularLocation>
        <location evidence="1">Nucleus</location>
    </subcellularLocation>
</comment>
<keyword evidence="10 19" id="KW-0347">Helicase</keyword>
<dbReference type="Gene3D" id="2.30.30.940">
    <property type="match status" value="1"/>
</dbReference>
<evidence type="ECO:0000256" key="6">
    <source>
        <dbReference type="ARBA" id="ARBA00022490"/>
    </source>
</evidence>
<comment type="caution">
    <text evidence="19">The sequence shown here is derived from an EMBL/GenBank/DDBJ whole genome shotgun (WGS) entry which is preliminary data.</text>
</comment>
<reference evidence="19 20" key="1">
    <citation type="submission" date="2019-09" db="EMBL/GenBank/DDBJ databases">
        <title>Bird 10,000 Genomes (B10K) Project - Family phase.</title>
        <authorList>
            <person name="Zhang G."/>
        </authorList>
    </citation>
    <scope>NUCLEOTIDE SEQUENCE [LARGE SCALE GENOMIC DNA]</scope>
    <source>
        <strain evidence="19">B10K-DU-012-38</strain>
        <tissue evidence="19">Muscle</tissue>
    </source>
</reference>
<dbReference type="GO" id="GO:0005694">
    <property type="term" value="C:chromosome"/>
    <property type="evidence" value="ECO:0007669"/>
    <property type="project" value="UniProtKB-SubCell"/>
</dbReference>
<organism evidence="19 20">
    <name type="scientific">Urocynchramus pylzowi</name>
    <dbReference type="NCBI Taxonomy" id="571890"/>
    <lineage>
        <taxon>Eukaryota</taxon>
        <taxon>Metazoa</taxon>
        <taxon>Chordata</taxon>
        <taxon>Craniata</taxon>
        <taxon>Vertebrata</taxon>
        <taxon>Euteleostomi</taxon>
        <taxon>Archelosauria</taxon>
        <taxon>Archosauria</taxon>
        <taxon>Dinosauria</taxon>
        <taxon>Saurischia</taxon>
        <taxon>Theropoda</taxon>
        <taxon>Coelurosauria</taxon>
        <taxon>Aves</taxon>
        <taxon>Neognathae</taxon>
        <taxon>Neoaves</taxon>
        <taxon>Telluraves</taxon>
        <taxon>Australaves</taxon>
        <taxon>Passeriformes</taxon>
        <taxon>Passeroidea</taxon>
        <taxon>Fringillidae</taxon>
        <taxon>Urocynchramus</taxon>
    </lineage>
</organism>
<dbReference type="InterPro" id="IPR050534">
    <property type="entry name" value="Coronavir_polyprotein_1ab"/>
</dbReference>
<feature type="region of interest" description="Disordered" evidence="17">
    <location>
        <begin position="919"/>
        <end position="948"/>
    </location>
</feature>
<accession>A0A7K5SSM4</accession>
<comment type="function">
    <text evidence="14">5'-3' DNA helicase involved in DNA damage response by acting as an inhibitor of DNA end resection. Recruitment to single-stranded DNA (ssDNA) following DNA damage leads to inhibit the nucleases catalyzing resection, such as EXO1, BLM and DNA2, possibly via the 5'-3' ssDNA translocase activity of HELB. As cells approach S phase, DNA end resection is promoted by the nuclear export of HELB following phosphorylation. Acts independently of TP53BP1. Unwinds duplex DNA with 5'-3' polarity. Has single-strand DNA-dependent ATPase and DNA helicase activities. Prefers ATP and dATP as substrates. During S phase, may facilitate cellular recovery from replication stress.</text>
</comment>
<dbReference type="PANTHER" id="PTHR43788">
    <property type="entry name" value="DNA2/NAM7 HELICASE FAMILY MEMBER"/>
    <property type="match status" value="1"/>
</dbReference>
<keyword evidence="20" id="KW-1185">Reference proteome</keyword>
<protein>
    <recommendedName>
        <fullName evidence="16">DNA helicase B</fullName>
        <ecNumber evidence="4">3.6.4.12</ecNumber>
    </recommendedName>
</protein>
<dbReference type="InterPro" id="IPR058839">
    <property type="entry name" value="WHD_HELB"/>
</dbReference>
<evidence type="ECO:0000256" key="2">
    <source>
        <dbReference type="ARBA" id="ARBA00004286"/>
    </source>
</evidence>
<dbReference type="Pfam" id="PF13604">
    <property type="entry name" value="AAA_30"/>
    <property type="match status" value="1"/>
</dbReference>
<evidence type="ECO:0000256" key="4">
    <source>
        <dbReference type="ARBA" id="ARBA00012551"/>
    </source>
</evidence>
<evidence type="ECO:0000256" key="10">
    <source>
        <dbReference type="ARBA" id="ARBA00022806"/>
    </source>
</evidence>
<feature type="region of interest" description="Disordered" evidence="17">
    <location>
        <begin position="714"/>
        <end position="733"/>
    </location>
</feature>
<proteinExistence type="inferred from homology"/>
<dbReference type="GO" id="GO:0017116">
    <property type="term" value="F:single-stranded DNA helicase activity"/>
    <property type="evidence" value="ECO:0007669"/>
    <property type="project" value="TreeGrafter"/>
</dbReference>
<evidence type="ECO:0000313" key="19">
    <source>
        <dbReference type="EMBL" id="NWT95067.1"/>
    </source>
</evidence>
<evidence type="ECO:0000256" key="5">
    <source>
        <dbReference type="ARBA" id="ARBA00022454"/>
    </source>
</evidence>
<evidence type="ECO:0000256" key="13">
    <source>
        <dbReference type="ARBA" id="ARBA00047995"/>
    </source>
</evidence>
<keyword evidence="12" id="KW-0539">Nucleus</keyword>
<dbReference type="GO" id="GO:0006974">
    <property type="term" value="P:DNA damage response"/>
    <property type="evidence" value="ECO:0007669"/>
    <property type="project" value="UniProtKB-ARBA"/>
</dbReference>
<dbReference type="CDD" id="cd18809">
    <property type="entry name" value="SF1_C_RecD"/>
    <property type="match status" value="1"/>
</dbReference>
<keyword evidence="7" id="KW-0597">Phosphoprotein</keyword>
<dbReference type="EC" id="3.6.4.12" evidence="4"/>
<comment type="similarity">
    <text evidence="15">Belongs to the RecD family. HELB subfamily.</text>
</comment>
<dbReference type="PANTHER" id="PTHR43788:SF6">
    <property type="entry name" value="DNA HELICASE B"/>
    <property type="match status" value="1"/>
</dbReference>
<dbReference type="CDD" id="cd17933">
    <property type="entry name" value="DEXSc_RecD-like"/>
    <property type="match status" value="1"/>
</dbReference>
<name>A0A7K5SSM4_9FRIN</name>
<sequence>SVIIQECGTRKEYEVVGRFPLVDPWWKVNVKAKKMGSKYFVQGYPSYFLRTDVEENNRQVFSLFLKECRVPEDWKEKFFAWLPVESVLSFSNLEEKLKQFQVSQLQPRGIKRDTKDYDIFYYVSKSFAGKAVLGALAFPRILEFLPILLPRHFCCLLDKMCWERTADADGEEVADEMATKLDEILEDEPWKLGFSRIMYKELNIPYCEATWSAFCQCEHLLWKIPELQKNALILYDQLKTRCRQMGHTYEDQDELARLVSKHMSIEHVWQSLEFLKDQNVVIREKKLVFLPHLYKSEKDIAMYVGDLLSKHTWKLDVDVRKILSISEAPRETADNKMNITQAHEIEENNPDNHNGENHFPEKEVGSMSGIQSKTEVDKDQVIAVKKICSNPVTIISGKGGCGKSTIVSCLFRHLKQMEKEVEAASKDFEGDLDASEEWNTFDHHWESENMYAKKYLNVLFTAPTGRATSLLREKTQLPAYTLHQIIYSFKSWRRSDQEQPWKFSAVTVLIVDEGSLVSVHILSLVLKLLCEHAQLAKLIILGDTRQLPSIDPGNMLADIFEGLKSRGFSVELRTNHRAESQLIVDNASRISHRQLPEFDEVLKVSAWNEKMTMPIPEKKFIFIALPAGGNCENLQTAIKILLKKGPGLEDAKESQFIAFRRQDCDLINELCCQHYSNHLTRDHKNRLLFQTGDKIASTRNVYLKDLLAACGVREGSNGQESRSGETTLTAESDEEGKRVCNGDIFFVAGDAEIDKQRLLTISSTYGSTFTVSYKALRKLCHIKHAWARTIHTFQGSEERTVVYVVGNAGRQHWQHVYTAVTRGRCRVYVVAEELHLRRAVKSKEITRKTRLQRFLREAIAETNSCPKQMPSPPMKCWQSQELETQSVSATQGALDPPELQSDLMIQKGSSVLSKEKMGSLQQSPCKRQIPASEDATKIPPVIEESPLGSSRLKNLTLGQQIPRKLFKS</sequence>
<keyword evidence="11" id="KW-0067">ATP-binding</keyword>
<dbReference type="Gene3D" id="3.40.50.300">
    <property type="entry name" value="P-loop containing nucleotide triphosphate hydrolases"/>
    <property type="match status" value="2"/>
</dbReference>
<dbReference type="InterPro" id="IPR027417">
    <property type="entry name" value="P-loop_NTPase"/>
</dbReference>
<dbReference type="Proteomes" id="UP000524542">
    <property type="component" value="Unassembled WGS sequence"/>
</dbReference>
<dbReference type="Pfam" id="PF25894">
    <property type="entry name" value="WHD_HELB"/>
    <property type="match status" value="1"/>
</dbReference>
<gene>
    <name evidence="19" type="primary">Helb</name>
    <name evidence="19" type="ORF">UROPYL_R03821</name>
</gene>
<dbReference type="GO" id="GO:0005524">
    <property type="term" value="F:ATP binding"/>
    <property type="evidence" value="ECO:0007669"/>
    <property type="project" value="UniProtKB-KW"/>
</dbReference>
<dbReference type="AlphaFoldDB" id="A0A7K5SSM4"/>
<evidence type="ECO:0000256" key="9">
    <source>
        <dbReference type="ARBA" id="ARBA00022801"/>
    </source>
</evidence>
<dbReference type="GO" id="GO:1903775">
    <property type="term" value="P:regulation of DNA double-strand break processing"/>
    <property type="evidence" value="ECO:0007669"/>
    <property type="project" value="UniProtKB-ARBA"/>
</dbReference>
<keyword evidence="9" id="KW-0378">Hydrolase</keyword>
<feature type="non-terminal residue" evidence="19">
    <location>
        <position position="968"/>
    </location>
</feature>
<keyword evidence="8" id="KW-0547">Nucleotide-binding</keyword>
<feature type="region of interest" description="Disordered" evidence="17">
    <location>
        <begin position="346"/>
        <end position="368"/>
    </location>
</feature>
<feature type="compositionally biased region" description="Polar residues" evidence="17">
    <location>
        <begin position="716"/>
        <end position="730"/>
    </location>
</feature>
<evidence type="ECO:0000256" key="7">
    <source>
        <dbReference type="ARBA" id="ARBA00022553"/>
    </source>
</evidence>
<evidence type="ECO:0000256" key="8">
    <source>
        <dbReference type="ARBA" id="ARBA00022741"/>
    </source>
</evidence>
<keyword evidence="6" id="KW-0963">Cytoplasm</keyword>
<dbReference type="FunFam" id="3.40.50.300:FF:001523">
    <property type="entry name" value="Helicase (DNA) B"/>
    <property type="match status" value="1"/>
</dbReference>
<dbReference type="SUPFAM" id="SSF52540">
    <property type="entry name" value="P-loop containing nucleoside triphosphate hydrolases"/>
    <property type="match status" value="2"/>
</dbReference>
<evidence type="ECO:0000256" key="16">
    <source>
        <dbReference type="ARBA" id="ARBA00072281"/>
    </source>
</evidence>
<evidence type="ECO:0000256" key="11">
    <source>
        <dbReference type="ARBA" id="ARBA00022840"/>
    </source>
</evidence>
<evidence type="ECO:0000256" key="3">
    <source>
        <dbReference type="ARBA" id="ARBA00004496"/>
    </source>
</evidence>
<dbReference type="GO" id="GO:0005634">
    <property type="term" value="C:nucleus"/>
    <property type="evidence" value="ECO:0007669"/>
    <property type="project" value="UniProtKB-SubCell"/>
</dbReference>
<evidence type="ECO:0000256" key="14">
    <source>
        <dbReference type="ARBA" id="ARBA00055511"/>
    </source>
</evidence>
<feature type="domain" description="DNA helicase B winged helix" evidence="18">
    <location>
        <begin position="181"/>
        <end position="290"/>
    </location>
</feature>
<evidence type="ECO:0000256" key="17">
    <source>
        <dbReference type="SAM" id="MobiDB-lite"/>
    </source>
</evidence>
<dbReference type="GO" id="GO:0016787">
    <property type="term" value="F:hydrolase activity"/>
    <property type="evidence" value="ECO:0007669"/>
    <property type="project" value="UniProtKB-KW"/>
</dbReference>
<evidence type="ECO:0000313" key="20">
    <source>
        <dbReference type="Proteomes" id="UP000524542"/>
    </source>
</evidence>
<evidence type="ECO:0000256" key="15">
    <source>
        <dbReference type="ARBA" id="ARBA00061441"/>
    </source>
</evidence>